<feature type="chain" id="PRO_5040803120" evidence="2">
    <location>
        <begin position="21"/>
        <end position="180"/>
    </location>
</feature>
<reference evidence="5" key="2">
    <citation type="submission" date="2023-01" db="EMBL/GenBank/DDBJ databases">
        <authorList>
            <person name="Sun Q."/>
            <person name="Evtushenko L."/>
        </authorList>
    </citation>
    <scope>NUCLEOTIDE SEQUENCE</scope>
    <source>
        <strain evidence="5">VKM B-2935</strain>
    </source>
</reference>
<evidence type="ECO:0000313" key="5">
    <source>
        <dbReference type="EMBL" id="GLK88115.1"/>
    </source>
</evidence>
<evidence type="ECO:0000259" key="3">
    <source>
        <dbReference type="Pfam" id="PF02563"/>
    </source>
</evidence>
<dbReference type="InterPro" id="IPR019554">
    <property type="entry name" value="Soluble_ligand-bd"/>
</dbReference>
<evidence type="ECO:0000256" key="1">
    <source>
        <dbReference type="ARBA" id="ARBA00022729"/>
    </source>
</evidence>
<sequence>MIRRLVLSLITLVFCQLAVAAETLESGGQYQLASGDVVRIQVYGEPDLSFDEIRLNDAGTFTYPFVGQINAKGKTPNQIEDLIANKLKDGYLRDPKVTVAVVTYREFYISGEVQKPGGYPYQPGLTLQRAIALAGGLTERASTKRVTIMRGSGETRQGDKATLDTAILPGDTITIEQGFF</sequence>
<dbReference type="Gene3D" id="3.30.1950.10">
    <property type="entry name" value="wza like domain"/>
    <property type="match status" value="1"/>
</dbReference>
<feature type="domain" description="Polysaccharide export protein N-terminal" evidence="3">
    <location>
        <begin position="27"/>
        <end position="101"/>
    </location>
</feature>
<dbReference type="Proteomes" id="UP001143328">
    <property type="component" value="Unassembled WGS sequence"/>
</dbReference>
<gene>
    <name evidence="5" type="ORF">GCM10017655_11770</name>
</gene>
<organism evidence="5 6">
    <name type="scientific">Pseudomonas turukhanskensis</name>
    <dbReference type="NCBI Taxonomy" id="1806536"/>
    <lineage>
        <taxon>Bacteria</taxon>
        <taxon>Pseudomonadati</taxon>
        <taxon>Pseudomonadota</taxon>
        <taxon>Gammaproteobacteria</taxon>
        <taxon>Pseudomonadales</taxon>
        <taxon>Pseudomonadaceae</taxon>
        <taxon>Pseudomonas</taxon>
    </lineage>
</organism>
<dbReference type="Pfam" id="PF10531">
    <property type="entry name" value="SLBB"/>
    <property type="match status" value="1"/>
</dbReference>
<feature type="signal peptide" evidence="2">
    <location>
        <begin position="1"/>
        <end position="20"/>
    </location>
</feature>
<feature type="domain" description="Soluble ligand binding" evidence="4">
    <location>
        <begin position="107"/>
        <end position="154"/>
    </location>
</feature>
<evidence type="ECO:0000256" key="2">
    <source>
        <dbReference type="SAM" id="SignalP"/>
    </source>
</evidence>
<accession>A0A9W6K5K4</accession>
<dbReference type="InterPro" id="IPR003715">
    <property type="entry name" value="Poly_export_N"/>
</dbReference>
<dbReference type="PANTHER" id="PTHR33619:SF3">
    <property type="entry name" value="POLYSACCHARIDE EXPORT PROTEIN GFCE-RELATED"/>
    <property type="match status" value="1"/>
</dbReference>
<evidence type="ECO:0000313" key="6">
    <source>
        <dbReference type="Proteomes" id="UP001143328"/>
    </source>
</evidence>
<evidence type="ECO:0000259" key="4">
    <source>
        <dbReference type="Pfam" id="PF10531"/>
    </source>
</evidence>
<dbReference type="RefSeq" id="WP_271194339.1">
    <property type="nucleotide sequence ID" value="NZ_BSFN01000002.1"/>
</dbReference>
<dbReference type="EMBL" id="BSFN01000002">
    <property type="protein sequence ID" value="GLK88115.1"/>
    <property type="molecule type" value="Genomic_DNA"/>
</dbReference>
<keyword evidence="1 2" id="KW-0732">Signal</keyword>
<reference evidence="5" key="1">
    <citation type="journal article" date="2014" name="Int. J. Syst. Evol. Microbiol.">
        <title>Complete genome sequence of Corynebacterium casei LMG S-19264T (=DSM 44701T), isolated from a smear-ripened cheese.</title>
        <authorList>
            <consortium name="US DOE Joint Genome Institute (JGI-PGF)"/>
            <person name="Walter F."/>
            <person name="Albersmeier A."/>
            <person name="Kalinowski J."/>
            <person name="Ruckert C."/>
        </authorList>
    </citation>
    <scope>NUCLEOTIDE SEQUENCE</scope>
    <source>
        <strain evidence="5">VKM B-2935</strain>
    </source>
</reference>
<proteinExistence type="predicted"/>
<name>A0A9W6K5K4_9PSED</name>
<dbReference type="InterPro" id="IPR049712">
    <property type="entry name" value="Poly_export"/>
</dbReference>
<dbReference type="Pfam" id="PF02563">
    <property type="entry name" value="Poly_export"/>
    <property type="match status" value="1"/>
</dbReference>
<dbReference type="Gene3D" id="3.10.560.10">
    <property type="entry name" value="Outer membrane lipoprotein wza domain like"/>
    <property type="match status" value="1"/>
</dbReference>
<dbReference type="AlphaFoldDB" id="A0A9W6K5K4"/>
<protein>
    <submittedName>
        <fullName evidence="5">Capsular polysaccharide biosynthesis protein</fullName>
    </submittedName>
</protein>
<keyword evidence="6" id="KW-1185">Reference proteome</keyword>
<dbReference type="GO" id="GO:0015159">
    <property type="term" value="F:polysaccharide transmembrane transporter activity"/>
    <property type="evidence" value="ECO:0007669"/>
    <property type="project" value="InterPro"/>
</dbReference>
<comment type="caution">
    <text evidence="5">The sequence shown here is derived from an EMBL/GenBank/DDBJ whole genome shotgun (WGS) entry which is preliminary data.</text>
</comment>
<dbReference type="PANTHER" id="PTHR33619">
    <property type="entry name" value="POLYSACCHARIDE EXPORT PROTEIN GFCE-RELATED"/>
    <property type="match status" value="1"/>
</dbReference>